<comment type="caution">
    <text evidence="1">The sequence shown here is derived from an EMBL/GenBank/DDBJ whole genome shotgun (WGS) entry which is preliminary data.</text>
</comment>
<proteinExistence type="predicted"/>
<dbReference type="Gene3D" id="2.130.10.10">
    <property type="entry name" value="YVTN repeat-like/Quinoprotein amine dehydrogenase"/>
    <property type="match status" value="1"/>
</dbReference>
<evidence type="ECO:0000313" key="2">
    <source>
        <dbReference type="Proteomes" id="UP000518300"/>
    </source>
</evidence>
<dbReference type="RefSeq" id="WP_169347152.1">
    <property type="nucleotide sequence ID" value="NZ_JABBJJ010000113.1"/>
</dbReference>
<dbReference type="EMBL" id="JABBJJ010000113">
    <property type="protein sequence ID" value="NMO17872.1"/>
    <property type="molecule type" value="Genomic_DNA"/>
</dbReference>
<dbReference type="Proteomes" id="UP000518300">
    <property type="component" value="Unassembled WGS sequence"/>
</dbReference>
<dbReference type="InterPro" id="IPR001680">
    <property type="entry name" value="WD40_rpt"/>
</dbReference>
<dbReference type="InterPro" id="IPR015943">
    <property type="entry name" value="WD40/YVTN_repeat-like_dom_sf"/>
</dbReference>
<dbReference type="InterPro" id="IPR011047">
    <property type="entry name" value="Quinoprotein_ADH-like_sf"/>
</dbReference>
<dbReference type="SUPFAM" id="SSF50998">
    <property type="entry name" value="Quinoprotein alcohol dehydrogenase-like"/>
    <property type="match status" value="1"/>
</dbReference>
<dbReference type="SMART" id="SM00320">
    <property type="entry name" value="WD40"/>
    <property type="match status" value="1"/>
</dbReference>
<keyword evidence="2" id="KW-1185">Reference proteome</keyword>
<name>A0A848LJI4_9BACT</name>
<organism evidence="1 2">
    <name type="scientific">Pyxidicoccus fallax</name>
    <dbReference type="NCBI Taxonomy" id="394095"/>
    <lineage>
        <taxon>Bacteria</taxon>
        <taxon>Pseudomonadati</taxon>
        <taxon>Myxococcota</taxon>
        <taxon>Myxococcia</taxon>
        <taxon>Myxococcales</taxon>
        <taxon>Cystobacterineae</taxon>
        <taxon>Myxococcaceae</taxon>
        <taxon>Pyxidicoccus</taxon>
    </lineage>
</organism>
<gene>
    <name evidence="1" type="ORF">HG543_23875</name>
</gene>
<dbReference type="Pfam" id="PF00400">
    <property type="entry name" value="WD40"/>
    <property type="match status" value="1"/>
</dbReference>
<reference evidence="1 2" key="1">
    <citation type="submission" date="2020-04" db="EMBL/GenBank/DDBJ databases">
        <title>Draft genome of Pyxidicoccus fallax type strain.</title>
        <authorList>
            <person name="Whitworth D.E."/>
        </authorList>
    </citation>
    <scope>NUCLEOTIDE SEQUENCE [LARGE SCALE GENOMIC DNA]</scope>
    <source>
        <strain evidence="1 2">DSM 14698</strain>
    </source>
</reference>
<sequence>MNIIPLLEVERRLERREDRMALLDELGKGSEPERWLGRALRRDLAFLAKHPDLTFPCVYRLGWWHDAPDAGTSLRSAPLRPLLEVWRREWESQRRGPWLRALRPPVIPLDSPLLEEYCGVDWRAPVAFSRDDTVVGARGSPPVAWERESGRWLSGDEARARMGAAESPRYAFGDQPSADCEWLCDNLTGETMGFPLPLPGYMSFRQYAVELSEGRVLAAAESDDGGGALYLVDFRNKQALFQFDELGWRIDMAGSLNRQLALVRDAWGDSFFLEALDTPRMHGPFLIGHGHNALSSQGRLAATVMHGVLRVWDVRDLWSRPRPRPLSPPWEQSARFSSDGELLLTENLLCDARTGQVIQTFDFSERRGVWLAGRPPRKGRALVRGGFIEINEQGVQRWDARGQRIVQDGGRGHEILPHLVISPDGTRYAWSLGLYGHPEVQIRRLEDDQELTCLPGWKIEPLEWSPGGELLASLTGEGEVRLLPEKGRERTLGAHPHATHVRFSHDGRLLAALDDKHVKIWDTRTGLLHAESLLSDLGVESARDALPFGWAGFHEHGHPYVGRFEGGVFEITYGQEGTTVARVPSGEPLISDPTGTRWAGSTSHYALEER</sequence>
<evidence type="ECO:0000313" key="1">
    <source>
        <dbReference type="EMBL" id="NMO17872.1"/>
    </source>
</evidence>
<accession>A0A848LJI4</accession>
<dbReference type="AlphaFoldDB" id="A0A848LJI4"/>
<protein>
    <submittedName>
        <fullName evidence="1">WD40 repeat domain-containing protein</fullName>
    </submittedName>
</protein>